<dbReference type="PANTHER" id="PTHR32071:SF57">
    <property type="entry name" value="C4-DICARBOXYLATE TRANSPORT TRANSCRIPTIONAL REGULATORY PROTEIN DCTD"/>
    <property type="match status" value="1"/>
</dbReference>
<dbReference type="Gene3D" id="1.10.10.60">
    <property type="entry name" value="Homeodomain-like"/>
    <property type="match status" value="1"/>
</dbReference>
<proteinExistence type="predicted"/>
<keyword evidence="1" id="KW-0547">Nucleotide-binding</keyword>
<dbReference type="PROSITE" id="PS50112">
    <property type="entry name" value="PAS"/>
    <property type="match status" value="1"/>
</dbReference>
<keyword evidence="6" id="KW-0804">Transcription</keyword>
<dbReference type="Gene3D" id="3.40.50.300">
    <property type="entry name" value="P-loop containing nucleotide triphosphate hydrolases"/>
    <property type="match status" value="1"/>
</dbReference>
<feature type="domain" description="PAS" evidence="10">
    <location>
        <begin position="121"/>
        <end position="202"/>
    </location>
</feature>
<dbReference type="GO" id="GO:0003677">
    <property type="term" value="F:DNA binding"/>
    <property type="evidence" value="ECO:0007669"/>
    <property type="project" value="UniProtKB-KW"/>
</dbReference>
<dbReference type="PANTHER" id="PTHR32071">
    <property type="entry name" value="TRANSCRIPTIONAL REGULATORY PROTEIN"/>
    <property type="match status" value="1"/>
</dbReference>
<dbReference type="InterPro" id="IPR025943">
    <property type="entry name" value="Sigma_54_int_dom_ATP-bd_2"/>
</dbReference>
<keyword evidence="3" id="KW-0067">ATP-binding</keyword>
<dbReference type="STRING" id="91360.SAMN05660330_00502"/>
<keyword evidence="5" id="KW-0238">DNA-binding</keyword>
<dbReference type="Proteomes" id="UP000199073">
    <property type="component" value="Unassembled WGS sequence"/>
</dbReference>
<dbReference type="FunFam" id="3.40.50.300:FF:000006">
    <property type="entry name" value="DNA-binding transcriptional regulator NtrC"/>
    <property type="match status" value="1"/>
</dbReference>
<protein>
    <recommendedName>
        <fullName evidence="7">HTH-type transcriptional regulatory protein TyrR</fullName>
    </recommendedName>
</protein>
<dbReference type="SUPFAM" id="SSF55785">
    <property type="entry name" value="PYP-like sensor domain (PAS domain)"/>
    <property type="match status" value="2"/>
</dbReference>
<evidence type="ECO:0000256" key="5">
    <source>
        <dbReference type="ARBA" id="ARBA00023125"/>
    </source>
</evidence>
<evidence type="ECO:0000256" key="3">
    <source>
        <dbReference type="ARBA" id="ARBA00022840"/>
    </source>
</evidence>
<keyword evidence="4" id="KW-0805">Transcription regulation</keyword>
<dbReference type="RefSeq" id="WP_092219459.1">
    <property type="nucleotide sequence ID" value="NZ_FNJI01000003.1"/>
</dbReference>
<dbReference type="InterPro" id="IPR025944">
    <property type="entry name" value="Sigma_54_int_dom_CS"/>
</dbReference>
<evidence type="ECO:0000313" key="12">
    <source>
        <dbReference type="Proteomes" id="UP000199073"/>
    </source>
</evidence>
<sequence length="580" mass="65385">MQLPDTEQIFKHCVHGIIGTDVDGKVTHVNDSARNIVKKSDRLVEGVSVLEVLPETGKLIFKVIEKRKPYFGYQVEGKEEHLIVSINVIQKDEKVIGTVCSFVDMKEFESVARNLDFIDLDDRKFETVFDVSFDGLWLIGSDGKVILINNAVEKSLGMKKSEVIGQHVQTFVKRGFYNMTLTEEVVRTRKKVSQLQTALMTKKQILCTGIPVLDKNGEVAMVVVNERDISRLIAIQQELDEVTREKERYKDELALLVMHELQENEVVAENHKMRSIMQTALKFAKMDASDILIQGESGTGKGLAAKFIHSCGKRSAKPFIQINCAAIPEAILEAELFGYDKGAFTGAKESGKPGLIELADEGTLFLDEIGELPPAGQAKLLKYLDDHQVMRIGGTTQRKVDCIIIAATNQDLEKLIEEKKFRADLYYRLNSLQLTIPPLRERPEDLFELTNQFLGKANEKFGTNNKINPMIIAMMQTYSFPGNVRELKNIINKGVVMSESEFIDRVVIECIGKDVMEEVAKASEQDSRIKSLDDIMAIFEKQIIKNAIAQYNSTRELAKYLNISQPTIVRKLKKYGLSTR</sequence>
<dbReference type="InterPro" id="IPR009057">
    <property type="entry name" value="Homeodomain-like_sf"/>
</dbReference>
<name>A0A1H0KHN6_9BACT</name>
<keyword evidence="12" id="KW-1185">Reference proteome</keyword>
<organism evidence="11 12">
    <name type="scientific">Desulforhopalus singaporensis</name>
    <dbReference type="NCBI Taxonomy" id="91360"/>
    <lineage>
        <taxon>Bacteria</taxon>
        <taxon>Pseudomonadati</taxon>
        <taxon>Thermodesulfobacteriota</taxon>
        <taxon>Desulfobulbia</taxon>
        <taxon>Desulfobulbales</taxon>
        <taxon>Desulfocapsaceae</taxon>
        <taxon>Desulforhopalus</taxon>
    </lineage>
</organism>
<evidence type="ECO:0000259" key="10">
    <source>
        <dbReference type="PROSITE" id="PS50112"/>
    </source>
</evidence>
<feature type="coiled-coil region" evidence="8">
    <location>
        <begin position="232"/>
        <end position="259"/>
    </location>
</feature>
<dbReference type="Gene3D" id="3.30.450.20">
    <property type="entry name" value="PAS domain"/>
    <property type="match status" value="2"/>
</dbReference>
<dbReference type="OrthoDB" id="9763792at2"/>
<evidence type="ECO:0000256" key="7">
    <source>
        <dbReference type="ARBA" id="ARBA00029500"/>
    </source>
</evidence>
<evidence type="ECO:0000256" key="8">
    <source>
        <dbReference type="SAM" id="Coils"/>
    </source>
</evidence>
<dbReference type="NCBIfam" id="TIGR04381">
    <property type="entry name" value="HTH_TypR"/>
    <property type="match status" value="1"/>
</dbReference>
<dbReference type="CDD" id="cd00130">
    <property type="entry name" value="PAS"/>
    <property type="match status" value="1"/>
</dbReference>
<dbReference type="PROSITE" id="PS50045">
    <property type="entry name" value="SIGMA54_INTERACT_4"/>
    <property type="match status" value="1"/>
</dbReference>
<dbReference type="Pfam" id="PF18024">
    <property type="entry name" value="HTH_50"/>
    <property type="match status" value="1"/>
</dbReference>
<dbReference type="EMBL" id="FNJI01000003">
    <property type="protein sequence ID" value="SDO55326.1"/>
    <property type="molecule type" value="Genomic_DNA"/>
</dbReference>
<dbReference type="InterPro" id="IPR003593">
    <property type="entry name" value="AAA+_ATPase"/>
</dbReference>
<dbReference type="Pfam" id="PF25601">
    <property type="entry name" value="AAA_lid_14"/>
    <property type="match status" value="1"/>
</dbReference>
<evidence type="ECO:0000256" key="1">
    <source>
        <dbReference type="ARBA" id="ARBA00022741"/>
    </source>
</evidence>
<dbReference type="InterPro" id="IPR002078">
    <property type="entry name" value="Sigma_54_int"/>
</dbReference>
<dbReference type="InterPro" id="IPR035965">
    <property type="entry name" value="PAS-like_dom_sf"/>
</dbReference>
<dbReference type="CDD" id="cd00009">
    <property type="entry name" value="AAA"/>
    <property type="match status" value="1"/>
</dbReference>
<dbReference type="NCBIfam" id="TIGR00229">
    <property type="entry name" value="sensory_box"/>
    <property type="match status" value="1"/>
</dbReference>
<dbReference type="InterPro" id="IPR027417">
    <property type="entry name" value="P-loop_NTPase"/>
</dbReference>
<dbReference type="InterPro" id="IPR058031">
    <property type="entry name" value="AAA_lid_NorR"/>
</dbReference>
<dbReference type="GO" id="GO:0006355">
    <property type="term" value="P:regulation of DNA-templated transcription"/>
    <property type="evidence" value="ECO:0007669"/>
    <property type="project" value="InterPro"/>
</dbReference>
<dbReference type="Gene3D" id="1.10.8.60">
    <property type="match status" value="1"/>
</dbReference>
<evidence type="ECO:0000256" key="2">
    <source>
        <dbReference type="ARBA" id="ARBA00022797"/>
    </source>
</evidence>
<evidence type="ECO:0000259" key="9">
    <source>
        <dbReference type="PROSITE" id="PS50045"/>
    </source>
</evidence>
<keyword evidence="2" id="KW-0058">Aromatic hydrocarbons catabolism</keyword>
<gene>
    <name evidence="11" type="ORF">SAMN05660330_00502</name>
</gene>
<evidence type="ECO:0000313" key="11">
    <source>
        <dbReference type="EMBL" id="SDO55326.1"/>
    </source>
</evidence>
<dbReference type="SMART" id="SM00091">
    <property type="entry name" value="PAS"/>
    <property type="match status" value="2"/>
</dbReference>
<evidence type="ECO:0000256" key="4">
    <source>
        <dbReference type="ARBA" id="ARBA00023015"/>
    </source>
</evidence>
<dbReference type="Pfam" id="PF00158">
    <property type="entry name" value="Sigma54_activat"/>
    <property type="match status" value="1"/>
</dbReference>
<dbReference type="SUPFAM" id="SSF52540">
    <property type="entry name" value="P-loop containing nucleoside triphosphate hydrolases"/>
    <property type="match status" value="1"/>
</dbReference>
<dbReference type="SMART" id="SM00382">
    <property type="entry name" value="AAA"/>
    <property type="match status" value="1"/>
</dbReference>
<dbReference type="InterPro" id="IPR030828">
    <property type="entry name" value="HTH_TyrR"/>
</dbReference>
<dbReference type="AlphaFoldDB" id="A0A1H0KHN6"/>
<accession>A0A1H0KHN6</accession>
<dbReference type="PROSITE" id="PS00688">
    <property type="entry name" value="SIGMA54_INTERACT_3"/>
    <property type="match status" value="1"/>
</dbReference>
<dbReference type="SUPFAM" id="SSF46689">
    <property type="entry name" value="Homeodomain-like"/>
    <property type="match status" value="1"/>
</dbReference>
<keyword evidence="8" id="KW-0175">Coiled coil</keyword>
<dbReference type="InterPro" id="IPR000014">
    <property type="entry name" value="PAS"/>
</dbReference>
<reference evidence="11 12" key="1">
    <citation type="submission" date="2016-10" db="EMBL/GenBank/DDBJ databases">
        <authorList>
            <person name="de Groot N.N."/>
        </authorList>
    </citation>
    <scope>NUCLEOTIDE SEQUENCE [LARGE SCALE GENOMIC DNA]</scope>
    <source>
        <strain evidence="11 12">DSM 12130</strain>
    </source>
</reference>
<feature type="domain" description="Sigma-54 factor interaction" evidence="9">
    <location>
        <begin position="266"/>
        <end position="496"/>
    </location>
</feature>
<evidence type="ECO:0000256" key="6">
    <source>
        <dbReference type="ARBA" id="ARBA00023163"/>
    </source>
</evidence>
<dbReference type="Pfam" id="PF13426">
    <property type="entry name" value="PAS_9"/>
    <property type="match status" value="2"/>
</dbReference>
<dbReference type="PROSITE" id="PS00676">
    <property type="entry name" value="SIGMA54_INTERACT_2"/>
    <property type="match status" value="1"/>
</dbReference>
<dbReference type="GO" id="GO:0005524">
    <property type="term" value="F:ATP binding"/>
    <property type="evidence" value="ECO:0007669"/>
    <property type="project" value="UniProtKB-KW"/>
</dbReference>